<feature type="compositionally biased region" description="Basic and acidic residues" evidence="1">
    <location>
        <begin position="67"/>
        <end position="79"/>
    </location>
</feature>
<dbReference type="Proteomes" id="UP001597261">
    <property type="component" value="Unassembled WGS sequence"/>
</dbReference>
<protein>
    <submittedName>
        <fullName evidence="3">DUF6059 family protein</fullName>
    </submittedName>
</protein>
<dbReference type="RefSeq" id="WP_381084249.1">
    <property type="nucleotide sequence ID" value="NZ_JBHUDX010000052.1"/>
</dbReference>
<sequence>MKRLWRGGRGRRALDCCLRALLRSLAALGALYVGPVVLHHALSAAASPPRLHGPFPPHASGGPPPAHPERLCEDTPLSEEERLRARELWPAYYRERRAPDGG</sequence>
<reference evidence="4" key="1">
    <citation type="journal article" date="2019" name="Int. J. Syst. Evol. Microbiol.">
        <title>The Global Catalogue of Microorganisms (GCM) 10K type strain sequencing project: providing services to taxonomists for standard genome sequencing and annotation.</title>
        <authorList>
            <consortium name="The Broad Institute Genomics Platform"/>
            <consortium name="The Broad Institute Genome Sequencing Center for Infectious Disease"/>
            <person name="Wu L."/>
            <person name="Ma J."/>
        </authorList>
    </citation>
    <scope>NUCLEOTIDE SEQUENCE [LARGE SCALE GENOMIC DNA]</scope>
    <source>
        <strain evidence="4">CGMCC 1.12470</strain>
    </source>
</reference>
<accession>A0ABW4IUP1</accession>
<keyword evidence="2" id="KW-0472">Membrane</keyword>
<feature type="transmembrane region" description="Helical" evidence="2">
    <location>
        <begin position="21"/>
        <end position="42"/>
    </location>
</feature>
<keyword evidence="4" id="KW-1185">Reference proteome</keyword>
<evidence type="ECO:0000313" key="4">
    <source>
        <dbReference type="Proteomes" id="UP001597261"/>
    </source>
</evidence>
<keyword evidence="2" id="KW-1133">Transmembrane helix</keyword>
<dbReference type="InterPro" id="IPR045701">
    <property type="entry name" value="DUF6059"/>
</dbReference>
<dbReference type="EMBL" id="JBHUDX010000052">
    <property type="protein sequence ID" value="MFD1660294.1"/>
    <property type="molecule type" value="Genomic_DNA"/>
</dbReference>
<proteinExistence type="predicted"/>
<feature type="region of interest" description="Disordered" evidence="1">
    <location>
        <begin position="47"/>
        <end position="79"/>
    </location>
</feature>
<evidence type="ECO:0000313" key="3">
    <source>
        <dbReference type="EMBL" id="MFD1660294.1"/>
    </source>
</evidence>
<feature type="compositionally biased region" description="Pro residues" evidence="1">
    <location>
        <begin position="54"/>
        <end position="66"/>
    </location>
</feature>
<evidence type="ECO:0000256" key="2">
    <source>
        <dbReference type="SAM" id="Phobius"/>
    </source>
</evidence>
<keyword evidence="2" id="KW-0812">Transmembrane</keyword>
<gene>
    <name evidence="3" type="ORF">ACFSL4_19325</name>
</gene>
<organism evidence="3 4">
    <name type="scientific">Streptomyces caeni</name>
    <dbReference type="NCBI Taxonomy" id="2307231"/>
    <lineage>
        <taxon>Bacteria</taxon>
        <taxon>Bacillati</taxon>
        <taxon>Actinomycetota</taxon>
        <taxon>Actinomycetes</taxon>
        <taxon>Kitasatosporales</taxon>
        <taxon>Streptomycetaceae</taxon>
        <taxon>Streptomyces</taxon>
    </lineage>
</organism>
<evidence type="ECO:0000256" key="1">
    <source>
        <dbReference type="SAM" id="MobiDB-lite"/>
    </source>
</evidence>
<dbReference type="Pfam" id="PF19534">
    <property type="entry name" value="DUF6059"/>
    <property type="match status" value="1"/>
</dbReference>
<comment type="caution">
    <text evidence="3">The sequence shown here is derived from an EMBL/GenBank/DDBJ whole genome shotgun (WGS) entry which is preliminary data.</text>
</comment>
<name>A0ABW4IUP1_9ACTN</name>